<feature type="domain" description="Thioredoxin" evidence="6">
    <location>
        <begin position="61"/>
        <end position="230"/>
    </location>
</feature>
<keyword evidence="3" id="KW-0479">Metal-binding</keyword>
<evidence type="ECO:0000313" key="7">
    <source>
        <dbReference type="EMBL" id="SKB65184.1"/>
    </source>
</evidence>
<dbReference type="CDD" id="cd02968">
    <property type="entry name" value="SCO"/>
    <property type="match status" value="1"/>
</dbReference>
<reference evidence="8" key="1">
    <citation type="submission" date="2017-02" db="EMBL/GenBank/DDBJ databases">
        <authorList>
            <person name="Varghese N."/>
            <person name="Submissions S."/>
        </authorList>
    </citation>
    <scope>NUCLEOTIDE SEQUENCE [LARGE SCALE GENOMIC DNA]</scope>
    <source>
        <strain evidence="8">DSM 22385</strain>
    </source>
</reference>
<evidence type="ECO:0000259" key="6">
    <source>
        <dbReference type="PROSITE" id="PS51352"/>
    </source>
</evidence>
<dbReference type="Gene3D" id="3.40.30.10">
    <property type="entry name" value="Glutaredoxin"/>
    <property type="match status" value="1"/>
</dbReference>
<dbReference type="InterPro" id="IPR036249">
    <property type="entry name" value="Thioredoxin-like_sf"/>
</dbReference>
<dbReference type="PANTHER" id="PTHR12151:SF25">
    <property type="entry name" value="LINALOOL DEHYDRATASE_ISOMERASE DOMAIN-CONTAINING PROTEIN"/>
    <property type="match status" value="1"/>
</dbReference>
<feature type="binding site" evidence="3">
    <location>
        <position position="188"/>
    </location>
    <ligand>
        <name>Cu cation</name>
        <dbReference type="ChEBI" id="CHEBI:23378"/>
    </ligand>
</feature>
<dbReference type="AlphaFoldDB" id="A0A1T5D0F2"/>
<dbReference type="RefSeq" id="WP_079702621.1">
    <property type="nucleotide sequence ID" value="NZ_FUYR01000002.1"/>
</dbReference>
<dbReference type="InterPro" id="IPR013766">
    <property type="entry name" value="Thioredoxin_domain"/>
</dbReference>
<feature type="disulfide bond" description="Redox-active" evidence="4">
    <location>
        <begin position="99"/>
        <end position="103"/>
    </location>
</feature>
<dbReference type="InterPro" id="IPR003782">
    <property type="entry name" value="SCO1/SenC"/>
</dbReference>
<comment type="similarity">
    <text evidence="1">Belongs to the SCO1/2 family.</text>
</comment>
<keyword evidence="4" id="KW-1015">Disulfide bond</keyword>
<evidence type="ECO:0000256" key="1">
    <source>
        <dbReference type="ARBA" id="ARBA00010996"/>
    </source>
</evidence>
<feature type="binding site" evidence="3">
    <location>
        <position position="103"/>
    </location>
    <ligand>
        <name>Cu cation</name>
        <dbReference type="ChEBI" id="CHEBI:23378"/>
    </ligand>
</feature>
<dbReference type="GO" id="GO:0046872">
    <property type="term" value="F:metal ion binding"/>
    <property type="evidence" value="ECO:0007669"/>
    <property type="project" value="UniProtKB-KW"/>
</dbReference>
<proteinExistence type="inferred from homology"/>
<name>A0A1T5D0F2_9SPHI</name>
<evidence type="ECO:0000256" key="4">
    <source>
        <dbReference type="PIRSR" id="PIRSR603782-2"/>
    </source>
</evidence>
<keyword evidence="5" id="KW-1133">Transmembrane helix</keyword>
<keyword evidence="8" id="KW-1185">Reference proteome</keyword>
<keyword evidence="5" id="KW-0472">Membrane</keyword>
<dbReference type="STRING" id="572036.SAMN05661099_2086"/>
<gene>
    <name evidence="7" type="ORF">SAMN05661099_2086</name>
</gene>
<evidence type="ECO:0000256" key="5">
    <source>
        <dbReference type="SAM" id="Phobius"/>
    </source>
</evidence>
<feature type="binding site" evidence="3">
    <location>
        <position position="99"/>
    </location>
    <ligand>
        <name>Cu cation</name>
        <dbReference type="ChEBI" id="CHEBI:23378"/>
    </ligand>
</feature>
<evidence type="ECO:0000256" key="2">
    <source>
        <dbReference type="ARBA" id="ARBA00023008"/>
    </source>
</evidence>
<evidence type="ECO:0000256" key="3">
    <source>
        <dbReference type="PIRSR" id="PIRSR603782-1"/>
    </source>
</evidence>
<keyword evidence="2 3" id="KW-0186">Copper</keyword>
<evidence type="ECO:0000313" key="8">
    <source>
        <dbReference type="Proteomes" id="UP000189981"/>
    </source>
</evidence>
<sequence length="235" mass="27299">MSQTTFPVKKILVLLILLVVPGSVYYLLKAKGENRYRPLSIYGPKQPASTFHTKRGKQIRDTLYHEIREFKLLNQNGDSVSFPVDSAQITLVNFFFSRCPTFCSDMNREMARVAKINNGNRLLRFLSISVDPEYDRPDVLKAYSQNYRTENPKWDFLTGDRKLIYSLAKQDFLVDAIQDTTRELNFIHSPMIVLIDSKKRIRGYYDSTGGNEKMNLLVDEIRVLMTEELRNDKGR</sequence>
<dbReference type="Proteomes" id="UP000189981">
    <property type="component" value="Unassembled WGS sequence"/>
</dbReference>
<dbReference type="PROSITE" id="PS51352">
    <property type="entry name" value="THIOREDOXIN_2"/>
    <property type="match status" value="1"/>
</dbReference>
<keyword evidence="5" id="KW-0812">Transmembrane</keyword>
<dbReference type="Pfam" id="PF02630">
    <property type="entry name" value="SCO1-SenC"/>
    <property type="match status" value="1"/>
</dbReference>
<dbReference type="EMBL" id="FUYR01000002">
    <property type="protein sequence ID" value="SKB65184.1"/>
    <property type="molecule type" value="Genomic_DNA"/>
</dbReference>
<feature type="transmembrane region" description="Helical" evidence="5">
    <location>
        <begin position="12"/>
        <end position="28"/>
    </location>
</feature>
<organism evidence="7 8">
    <name type="scientific">Daejeonella lutea</name>
    <dbReference type="NCBI Taxonomy" id="572036"/>
    <lineage>
        <taxon>Bacteria</taxon>
        <taxon>Pseudomonadati</taxon>
        <taxon>Bacteroidota</taxon>
        <taxon>Sphingobacteriia</taxon>
        <taxon>Sphingobacteriales</taxon>
        <taxon>Sphingobacteriaceae</taxon>
        <taxon>Daejeonella</taxon>
    </lineage>
</organism>
<dbReference type="SUPFAM" id="SSF52833">
    <property type="entry name" value="Thioredoxin-like"/>
    <property type="match status" value="1"/>
</dbReference>
<accession>A0A1T5D0F2</accession>
<dbReference type="PANTHER" id="PTHR12151">
    <property type="entry name" value="ELECTRON TRANSPORT PROTIN SCO1/SENC FAMILY MEMBER"/>
    <property type="match status" value="1"/>
</dbReference>
<protein>
    <submittedName>
        <fullName evidence="7">Protein SCO1/2</fullName>
    </submittedName>
</protein>
<dbReference type="OrthoDB" id="9811998at2"/>